<feature type="compositionally biased region" description="Low complexity" evidence="1">
    <location>
        <begin position="90"/>
        <end position="122"/>
    </location>
</feature>
<accession>A0A9E7KIL5</accession>
<evidence type="ECO:0000256" key="1">
    <source>
        <dbReference type="SAM" id="MobiDB-lite"/>
    </source>
</evidence>
<proteinExistence type="predicted"/>
<dbReference type="Proteomes" id="UP001055439">
    <property type="component" value="Chromosome 7"/>
</dbReference>
<protein>
    <submittedName>
        <fullName evidence="2">Uncharacterized protein</fullName>
    </submittedName>
</protein>
<evidence type="ECO:0000313" key="3">
    <source>
        <dbReference type="Proteomes" id="UP001055439"/>
    </source>
</evidence>
<dbReference type="AlphaFoldDB" id="A0A9E7KIL5"/>
<name>A0A9E7KIL5_9LILI</name>
<reference evidence="2" key="1">
    <citation type="submission" date="2022-05" db="EMBL/GenBank/DDBJ databases">
        <title>The Musa troglodytarum L. genome provides insights into the mechanism of non-climacteric behaviour and enrichment of carotenoids.</title>
        <authorList>
            <person name="Wang J."/>
        </authorList>
    </citation>
    <scope>NUCLEOTIDE SEQUENCE</scope>
    <source>
        <tissue evidence="2">Leaf</tissue>
    </source>
</reference>
<feature type="region of interest" description="Disordered" evidence="1">
    <location>
        <begin position="90"/>
        <end position="130"/>
    </location>
</feature>
<dbReference type="EMBL" id="CP097509">
    <property type="protein sequence ID" value="URE19957.1"/>
    <property type="molecule type" value="Genomic_DNA"/>
</dbReference>
<sequence>MDCLLSLSFLQFDEAHFQNVIVSGNEKKLAPEEELRPRGRSKMACRKRCDSCTVRHDHPCYSSSSKADTGKLSDNPVPVLKVIFSVEGSSTRISTTESHSSSSLVFTPSSSASCASPRRPSPQGRTTPPA</sequence>
<gene>
    <name evidence="2" type="ORF">MUK42_33149</name>
</gene>
<keyword evidence="3" id="KW-1185">Reference proteome</keyword>
<organism evidence="2 3">
    <name type="scientific">Musa troglodytarum</name>
    <name type="common">fe'i banana</name>
    <dbReference type="NCBI Taxonomy" id="320322"/>
    <lineage>
        <taxon>Eukaryota</taxon>
        <taxon>Viridiplantae</taxon>
        <taxon>Streptophyta</taxon>
        <taxon>Embryophyta</taxon>
        <taxon>Tracheophyta</taxon>
        <taxon>Spermatophyta</taxon>
        <taxon>Magnoliopsida</taxon>
        <taxon>Liliopsida</taxon>
        <taxon>Zingiberales</taxon>
        <taxon>Musaceae</taxon>
        <taxon>Musa</taxon>
    </lineage>
</organism>
<evidence type="ECO:0000313" key="2">
    <source>
        <dbReference type="EMBL" id="URE19957.1"/>
    </source>
</evidence>